<gene>
    <name evidence="1" type="ORF">P5673_009347</name>
</gene>
<evidence type="ECO:0000313" key="2">
    <source>
        <dbReference type="Proteomes" id="UP001249851"/>
    </source>
</evidence>
<sequence>MQVFLKRLKNNLLTFCPSVIQTNQLKTLSKTMSRPQKWRRNHFQKVFRCKPYLYKLAGNIQIPLLVQARMSLLFN</sequence>
<dbReference type="AlphaFoldDB" id="A0AAD9QSQ8"/>
<evidence type="ECO:0000313" key="1">
    <source>
        <dbReference type="EMBL" id="KAK2566681.1"/>
    </source>
</evidence>
<accession>A0AAD9QSQ8</accession>
<dbReference type="EMBL" id="JARQWQ010000016">
    <property type="protein sequence ID" value="KAK2566681.1"/>
    <property type="molecule type" value="Genomic_DNA"/>
</dbReference>
<comment type="caution">
    <text evidence="1">The sequence shown here is derived from an EMBL/GenBank/DDBJ whole genome shotgun (WGS) entry which is preliminary data.</text>
</comment>
<protein>
    <submittedName>
        <fullName evidence="1">Uncharacterized protein</fullName>
    </submittedName>
</protein>
<reference evidence="1" key="1">
    <citation type="journal article" date="2023" name="G3 (Bethesda)">
        <title>Whole genome assembly and annotation of the endangered Caribbean coral Acropora cervicornis.</title>
        <authorList>
            <person name="Selwyn J.D."/>
            <person name="Vollmer S.V."/>
        </authorList>
    </citation>
    <scope>NUCLEOTIDE SEQUENCE</scope>
    <source>
        <strain evidence="1">K2</strain>
    </source>
</reference>
<name>A0AAD9QSQ8_ACRCE</name>
<keyword evidence="2" id="KW-1185">Reference proteome</keyword>
<dbReference type="Proteomes" id="UP001249851">
    <property type="component" value="Unassembled WGS sequence"/>
</dbReference>
<organism evidence="1 2">
    <name type="scientific">Acropora cervicornis</name>
    <name type="common">Staghorn coral</name>
    <dbReference type="NCBI Taxonomy" id="6130"/>
    <lineage>
        <taxon>Eukaryota</taxon>
        <taxon>Metazoa</taxon>
        <taxon>Cnidaria</taxon>
        <taxon>Anthozoa</taxon>
        <taxon>Hexacorallia</taxon>
        <taxon>Scleractinia</taxon>
        <taxon>Astrocoeniina</taxon>
        <taxon>Acroporidae</taxon>
        <taxon>Acropora</taxon>
    </lineage>
</organism>
<reference evidence="1" key="2">
    <citation type="journal article" date="2023" name="Science">
        <title>Genomic signatures of disease resistance in endangered staghorn corals.</title>
        <authorList>
            <person name="Vollmer S.V."/>
            <person name="Selwyn J.D."/>
            <person name="Despard B.A."/>
            <person name="Roesel C.L."/>
        </authorList>
    </citation>
    <scope>NUCLEOTIDE SEQUENCE</scope>
    <source>
        <strain evidence="1">K2</strain>
    </source>
</reference>
<proteinExistence type="predicted"/>